<dbReference type="InterPro" id="IPR012337">
    <property type="entry name" value="RNaseH-like_sf"/>
</dbReference>
<dbReference type="Gene3D" id="3.30.420.10">
    <property type="entry name" value="Ribonuclease H-like superfamily/Ribonuclease H"/>
    <property type="match status" value="1"/>
</dbReference>
<keyword evidence="2" id="KW-0378">Hydrolase</keyword>
<dbReference type="SMART" id="SM00479">
    <property type="entry name" value="EXOIII"/>
    <property type="match status" value="1"/>
</dbReference>
<organism evidence="5 6">
    <name type="scientific">Chryseobacterium defluvii</name>
    <dbReference type="NCBI Taxonomy" id="160396"/>
    <lineage>
        <taxon>Bacteria</taxon>
        <taxon>Pseudomonadati</taxon>
        <taxon>Bacteroidota</taxon>
        <taxon>Flavobacteriia</taxon>
        <taxon>Flavobacteriales</taxon>
        <taxon>Weeksellaceae</taxon>
        <taxon>Chryseobacterium group</taxon>
        <taxon>Chryseobacterium</taxon>
    </lineage>
</organism>
<comment type="caution">
    <text evidence="5">The sequence shown here is derived from an EMBL/GenBank/DDBJ whole genome shotgun (WGS) entry which is preliminary data.</text>
</comment>
<dbReference type="GO" id="GO:0003676">
    <property type="term" value="F:nucleic acid binding"/>
    <property type="evidence" value="ECO:0007669"/>
    <property type="project" value="InterPro"/>
</dbReference>
<dbReference type="InterPro" id="IPR036397">
    <property type="entry name" value="RNaseH_sf"/>
</dbReference>
<keyword evidence="6" id="KW-1185">Reference proteome</keyword>
<dbReference type="Proteomes" id="UP000592180">
    <property type="component" value="Unassembled WGS sequence"/>
</dbReference>
<dbReference type="InterPro" id="IPR013520">
    <property type="entry name" value="Ribonucl_H"/>
</dbReference>
<dbReference type="GO" id="GO:0006259">
    <property type="term" value="P:DNA metabolic process"/>
    <property type="evidence" value="ECO:0007669"/>
    <property type="project" value="UniProtKB-ARBA"/>
</dbReference>
<dbReference type="SUPFAM" id="SSF53098">
    <property type="entry name" value="Ribonuclease H-like"/>
    <property type="match status" value="1"/>
</dbReference>
<dbReference type="InterPro" id="IPR047201">
    <property type="entry name" value="ERI-1_3'hExo-like"/>
</dbReference>
<dbReference type="PANTHER" id="PTHR23044">
    <property type="entry name" value="3'-5' EXONUCLEASE ERI1-RELATED"/>
    <property type="match status" value="1"/>
</dbReference>
<dbReference type="Pfam" id="PF00929">
    <property type="entry name" value="RNase_T"/>
    <property type="match status" value="1"/>
</dbReference>
<evidence type="ECO:0000313" key="6">
    <source>
        <dbReference type="Proteomes" id="UP000592180"/>
    </source>
</evidence>
<dbReference type="PANTHER" id="PTHR23044:SF61">
    <property type="entry name" value="3'-5' EXORIBONUCLEASE 1-RELATED"/>
    <property type="match status" value="1"/>
</dbReference>
<keyword evidence="1" id="KW-0540">Nuclease</keyword>
<evidence type="ECO:0000256" key="3">
    <source>
        <dbReference type="ARBA" id="ARBA00022839"/>
    </source>
</evidence>
<evidence type="ECO:0000256" key="1">
    <source>
        <dbReference type="ARBA" id="ARBA00022722"/>
    </source>
</evidence>
<proteinExistence type="predicted"/>
<dbReference type="RefSeq" id="WP_184191294.1">
    <property type="nucleotide sequence ID" value="NZ_JACHLE010000005.1"/>
</dbReference>
<feature type="domain" description="Exonuclease" evidence="4">
    <location>
        <begin position="8"/>
        <end position="183"/>
    </location>
</feature>
<dbReference type="InterPro" id="IPR051274">
    <property type="entry name" value="3-5_Exoribonuclease"/>
</dbReference>
<dbReference type="GO" id="GO:0000175">
    <property type="term" value="F:3'-5'-RNA exonuclease activity"/>
    <property type="evidence" value="ECO:0007669"/>
    <property type="project" value="InterPro"/>
</dbReference>
<dbReference type="AlphaFoldDB" id="A0A840KJS8"/>
<evidence type="ECO:0000256" key="2">
    <source>
        <dbReference type="ARBA" id="ARBA00022801"/>
    </source>
</evidence>
<sequence>MKTKTTNEILIIDLEATCWENDRIPIGQKVDIIEIGICELNLKSEIISKKQSIYIIPERSEINGFCTKLTGITPKLIEEKGIYFEEACEKIRNEYHSVPLTWAGFGNFDREQVIEQCDWLSIENPFSGHYLNVMYEFKKYFRLPKQMGLKRALDHLKMDFEGNHHSGADDAYNTAKILRKILS</sequence>
<name>A0A840KJS8_9FLAO</name>
<evidence type="ECO:0000313" key="5">
    <source>
        <dbReference type="EMBL" id="MBB4807924.1"/>
    </source>
</evidence>
<protein>
    <submittedName>
        <fullName evidence="5">Inhibitor of KinA sporulation pathway (Predicted exonuclease)</fullName>
    </submittedName>
</protein>
<reference evidence="5 6" key="1">
    <citation type="submission" date="2020-08" db="EMBL/GenBank/DDBJ databases">
        <title>Functional genomics of gut bacteria from endangered species of beetles.</title>
        <authorList>
            <person name="Carlos-Shanley C."/>
        </authorList>
    </citation>
    <scope>NUCLEOTIDE SEQUENCE [LARGE SCALE GENOMIC DNA]</scope>
    <source>
        <strain evidence="5 6">S00151</strain>
    </source>
</reference>
<accession>A0A840KJS8</accession>
<evidence type="ECO:0000259" key="4">
    <source>
        <dbReference type="SMART" id="SM00479"/>
    </source>
</evidence>
<keyword evidence="3 5" id="KW-0269">Exonuclease</keyword>
<dbReference type="CDD" id="cd06133">
    <property type="entry name" value="ERI-1_3'hExo_like"/>
    <property type="match status" value="1"/>
</dbReference>
<gene>
    <name evidence="5" type="ORF">HNP38_003240</name>
</gene>
<dbReference type="EMBL" id="JACHLE010000005">
    <property type="protein sequence ID" value="MBB4807924.1"/>
    <property type="molecule type" value="Genomic_DNA"/>
</dbReference>